<dbReference type="EC" id="1.7.-.-" evidence="5"/>
<proteinExistence type="predicted"/>
<feature type="transmembrane region" description="Helical" evidence="3">
    <location>
        <begin position="18"/>
        <end position="37"/>
    </location>
</feature>
<evidence type="ECO:0000256" key="2">
    <source>
        <dbReference type="ARBA" id="ARBA00022643"/>
    </source>
</evidence>
<accession>U7UIS9</accession>
<dbReference type="OrthoDB" id="1705236at2"/>
<keyword evidence="3" id="KW-0472">Membrane</keyword>
<dbReference type="Proteomes" id="UP000017090">
    <property type="component" value="Unassembled WGS sequence"/>
</dbReference>
<keyword evidence="6" id="KW-1185">Reference proteome</keyword>
<dbReference type="GO" id="GO:0016491">
    <property type="term" value="F:oxidoreductase activity"/>
    <property type="evidence" value="ECO:0007669"/>
    <property type="project" value="UniProtKB-KW"/>
</dbReference>
<name>U7UIS9_9FIRM</name>
<dbReference type="STRING" id="1111454.HMPREF1250_1452"/>
<dbReference type="PATRIC" id="fig|1111454.3.peg.1377"/>
<gene>
    <name evidence="5" type="ORF">HMPREF1250_1452</name>
</gene>
<dbReference type="RefSeq" id="WP_023053823.1">
    <property type="nucleotide sequence ID" value="NZ_AWXA01000037.1"/>
</dbReference>
<evidence type="ECO:0000259" key="4">
    <source>
        <dbReference type="Pfam" id="PF03358"/>
    </source>
</evidence>
<keyword evidence="5" id="KW-0560">Oxidoreductase</keyword>
<keyword evidence="3" id="KW-0812">Transmembrane</keyword>
<feature type="domain" description="NADPH-dependent FMN reductase-like" evidence="4">
    <location>
        <begin position="166"/>
        <end position="319"/>
    </location>
</feature>
<dbReference type="AlphaFoldDB" id="U7UIS9"/>
<protein>
    <submittedName>
        <fullName evidence="5">Flavin reductase</fullName>
        <ecNumber evidence="5">1.7.-.-</ecNumber>
    </submittedName>
</protein>
<keyword evidence="3" id="KW-1133">Transmembrane helix</keyword>
<dbReference type="InterPro" id="IPR051796">
    <property type="entry name" value="ISF_SsuE-like"/>
</dbReference>
<feature type="transmembrane region" description="Helical" evidence="3">
    <location>
        <begin position="49"/>
        <end position="73"/>
    </location>
</feature>
<keyword evidence="2" id="KW-0288">FMN</keyword>
<dbReference type="Pfam" id="PF03358">
    <property type="entry name" value="FMN_red"/>
    <property type="match status" value="1"/>
</dbReference>
<sequence length="353" mass="38104">MLYVVKPAGPVSDRLDTVLAYALAGTEYCVVTTVAELTAYCRRGSVKKILFAVSLGYGGINLAYAELAAYLALEKDALQHTCGGVLIDGDSELFTKKVGRELIFLANRAGCLFPGKPLVEATGTLANFAVQAALQGVDTLQAYKLSARRLVRKVTAFSPAPVSAENVLALHTSSRSTSNTLLLWEMVRRHLSSEIAVNEISLRNGAVVDCRGCSYETCLHFGEKGDCFYGGLIVDTVYPAVKTCDVMVLICPNYNDSVSANMMAFFNRLTALFRKDSETFAGKRVYGIIVSGYSGGDLVAEQILGAMNCNKNFILPPRFSLTETANDPQQILSCPGIEERAKIFAAQIMNGQA</sequence>
<evidence type="ECO:0000256" key="3">
    <source>
        <dbReference type="SAM" id="Phobius"/>
    </source>
</evidence>
<dbReference type="PANTHER" id="PTHR43278:SF4">
    <property type="entry name" value="NAD(P)H-DEPENDENT FMN-CONTAINING OXIDOREDUCTASE YWQN-RELATED"/>
    <property type="match status" value="1"/>
</dbReference>
<organism evidence="5 6">
    <name type="scientific">Megasphaera vaginalis</name>
    <name type="common">ex Srinivasan et al. 2021</name>
    <dbReference type="NCBI Taxonomy" id="1111454"/>
    <lineage>
        <taxon>Bacteria</taxon>
        <taxon>Bacillati</taxon>
        <taxon>Bacillota</taxon>
        <taxon>Negativicutes</taxon>
        <taxon>Veillonellales</taxon>
        <taxon>Veillonellaceae</taxon>
        <taxon>Megasphaera</taxon>
    </lineage>
</organism>
<dbReference type="eggNOG" id="COG0655">
    <property type="taxonomic scope" value="Bacteria"/>
</dbReference>
<dbReference type="PANTHER" id="PTHR43278">
    <property type="entry name" value="NAD(P)H-DEPENDENT FMN-CONTAINING OXIDOREDUCTASE YWQN-RELATED"/>
    <property type="match status" value="1"/>
</dbReference>
<dbReference type="Gene3D" id="3.40.50.360">
    <property type="match status" value="1"/>
</dbReference>
<keyword evidence="1" id="KW-0285">Flavoprotein</keyword>
<dbReference type="SUPFAM" id="SSF52218">
    <property type="entry name" value="Flavoproteins"/>
    <property type="match status" value="1"/>
</dbReference>
<dbReference type="InterPro" id="IPR029039">
    <property type="entry name" value="Flavoprotein-like_sf"/>
</dbReference>
<evidence type="ECO:0000313" key="5">
    <source>
        <dbReference type="EMBL" id="ERT59196.1"/>
    </source>
</evidence>
<comment type="caution">
    <text evidence="5">The sequence shown here is derived from an EMBL/GenBank/DDBJ whole genome shotgun (WGS) entry which is preliminary data.</text>
</comment>
<dbReference type="EMBL" id="AWXA01000037">
    <property type="protein sequence ID" value="ERT59196.1"/>
    <property type="molecule type" value="Genomic_DNA"/>
</dbReference>
<dbReference type="InterPro" id="IPR005025">
    <property type="entry name" value="FMN_Rdtase-like_dom"/>
</dbReference>
<evidence type="ECO:0000256" key="1">
    <source>
        <dbReference type="ARBA" id="ARBA00022630"/>
    </source>
</evidence>
<evidence type="ECO:0000313" key="6">
    <source>
        <dbReference type="Proteomes" id="UP000017090"/>
    </source>
</evidence>
<reference evidence="5 6" key="1">
    <citation type="submission" date="2013-09" db="EMBL/GenBank/DDBJ databases">
        <authorList>
            <person name="Durkin A.S."/>
            <person name="Haft D.R."/>
            <person name="McCorrison J."/>
            <person name="Torralba M."/>
            <person name="Gillis M."/>
            <person name="Haft D.H."/>
            <person name="Methe B."/>
            <person name="Sutton G."/>
            <person name="Nelson K.E."/>
        </authorList>
    </citation>
    <scope>NUCLEOTIDE SEQUENCE [LARGE SCALE GENOMIC DNA]</scope>
    <source>
        <strain evidence="5 6">BV3C16-1</strain>
    </source>
</reference>